<feature type="compositionally biased region" description="Polar residues" evidence="1">
    <location>
        <begin position="72"/>
        <end position="84"/>
    </location>
</feature>
<feature type="region of interest" description="Disordered" evidence="1">
    <location>
        <begin position="28"/>
        <end position="238"/>
    </location>
</feature>
<feature type="compositionally biased region" description="Pro residues" evidence="1">
    <location>
        <begin position="55"/>
        <end position="66"/>
    </location>
</feature>
<evidence type="ECO:0000313" key="3">
    <source>
        <dbReference type="Proteomes" id="UP000007801"/>
    </source>
</evidence>
<dbReference type="InParanoid" id="A0A0P8Y4B1"/>
<protein>
    <submittedName>
        <fullName evidence="2">Uncharacterized protein</fullName>
    </submittedName>
</protein>
<dbReference type="Proteomes" id="UP000007801">
    <property type="component" value="Unassembled WGS sequence"/>
</dbReference>
<dbReference type="OrthoDB" id="6508643at2759"/>
<feature type="region of interest" description="Disordered" evidence="1">
    <location>
        <begin position="252"/>
        <end position="371"/>
    </location>
</feature>
<feature type="compositionally biased region" description="Low complexity" evidence="1">
    <location>
        <begin position="191"/>
        <end position="216"/>
    </location>
</feature>
<reference evidence="2 3" key="1">
    <citation type="journal article" date="2007" name="Nature">
        <title>Evolution of genes and genomes on the Drosophila phylogeny.</title>
        <authorList>
            <consortium name="Drosophila 12 Genomes Consortium"/>
            <person name="Clark A.G."/>
            <person name="Eisen M.B."/>
            <person name="Smith D.R."/>
            <person name="Bergman C.M."/>
            <person name="Oliver B."/>
            <person name="Markow T.A."/>
            <person name="Kaufman T.C."/>
            <person name="Kellis M."/>
            <person name="Gelbart W."/>
            <person name="Iyer V.N."/>
            <person name="Pollard D.A."/>
            <person name="Sackton T.B."/>
            <person name="Larracuente A.M."/>
            <person name="Singh N.D."/>
            <person name="Abad J.P."/>
            <person name="Abt D.N."/>
            <person name="Adryan B."/>
            <person name="Aguade M."/>
            <person name="Akashi H."/>
            <person name="Anderson W.W."/>
            <person name="Aquadro C.F."/>
            <person name="Ardell D.H."/>
            <person name="Arguello R."/>
            <person name="Artieri C.G."/>
            <person name="Barbash D.A."/>
            <person name="Barker D."/>
            <person name="Barsanti P."/>
            <person name="Batterham P."/>
            <person name="Batzoglou S."/>
            <person name="Begun D."/>
            <person name="Bhutkar A."/>
            <person name="Blanco E."/>
            <person name="Bosak S.A."/>
            <person name="Bradley R.K."/>
            <person name="Brand A.D."/>
            <person name="Brent M.R."/>
            <person name="Brooks A.N."/>
            <person name="Brown R.H."/>
            <person name="Butlin R.K."/>
            <person name="Caggese C."/>
            <person name="Calvi B.R."/>
            <person name="Bernardo de Carvalho A."/>
            <person name="Caspi A."/>
            <person name="Castrezana S."/>
            <person name="Celniker S.E."/>
            <person name="Chang J.L."/>
            <person name="Chapple C."/>
            <person name="Chatterji S."/>
            <person name="Chinwalla A."/>
            <person name="Civetta A."/>
            <person name="Clifton S.W."/>
            <person name="Comeron J.M."/>
            <person name="Costello J.C."/>
            <person name="Coyne J.A."/>
            <person name="Daub J."/>
            <person name="David R.G."/>
            <person name="Delcher A.L."/>
            <person name="Delehaunty K."/>
            <person name="Do C.B."/>
            <person name="Ebling H."/>
            <person name="Edwards K."/>
            <person name="Eickbush T."/>
            <person name="Evans J.D."/>
            <person name="Filipski A."/>
            <person name="Findeiss S."/>
            <person name="Freyhult E."/>
            <person name="Fulton L."/>
            <person name="Fulton R."/>
            <person name="Garcia A.C."/>
            <person name="Gardiner A."/>
            <person name="Garfield D.A."/>
            <person name="Garvin B.E."/>
            <person name="Gibson G."/>
            <person name="Gilbert D."/>
            <person name="Gnerre S."/>
            <person name="Godfrey J."/>
            <person name="Good R."/>
            <person name="Gotea V."/>
            <person name="Gravely B."/>
            <person name="Greenberg A.J."/>
            <person name="Griffiths-Jones S."/>
            <person name="Gross S."/>
            <person name="Guigo R."/>
            <person name="Gustafson E.A."/>
            <person name="Haerty W."/>
            <person name="Hahn M.W."/>
            <person name="Halligan D.L."/>
            <person name="Halpern A.L."/>
            <person name="Halter G.M."/>
            <person name="Han M.V."/>
            <person name="Heger A."/>
            <person name="Hillier L."/>
            <person name="Hinrichs A.S."/>
            <person name="Holmes I."/>
            <person name="Hoskins R.A."/>
            <person name="Hubisz M.J."/>
            <person name="Hultmark D."/>
            <person name="Huntley M.A."/>
            <person name="Jaffe D.B."/>
            <person name="Jagadeeshan S."/>
            <person name="Jeck W.R."/>
            <person name="Johnson J."/>
            <person name="Jones C.D."/>
            <person name="Jordan W.C."/>
            <person name="Karpen G.H."/>
            <person name="Kataoka E."/>
            <person name="Keightley P.D."/>
            <person name="Kheradpour P."/>
            <person name="Kirkness E.F."/>
            <person name="Koerich L.B."/>
            <person name="Kristiansen K."/>
            <person name="Kudrna D."/>
            <person name="Kulathinal R.J."/>
            <person name="Kumar S."/>
            <person name="Kwok R."/>
            <person name="Lander E."/>
            <person name="Langley C.H."/>
            <person name="Lapoint R."/>
            <person name="Lazzaro B.P."/>
            <person name="Lee S.J."/>
            <person name="Levesque L."/>
            <person name="Li R."/>
            <person name="Lin C.F."/>
            <person name="Lin M.F."/>
            <person name="Lindblad-Toh K."/>
            <person name="Llopart A."/>
            <person name="Long M."/>
            <person name="Low L."/>
            <person name="Lozovsky E."/>
            <person name="Lu J."/>
            <person name="Luo M."/>
            <person name="Machado C.A."/>
            <person name="Makalowski W."/>
            <person name="Marzo M."/>
            <person name="Matsuda M."/>
            <person name="Matzkin L."/>
            <person name="McAllister B."/>
            <person name="McBride C.S."/>
            <person name="McKernan B."/>
            <person name="McKernan K."/>
            <person name="Mendez-Lago M."/>
            <person name="Minx P."/>
            <person name="Mollenhauer M.U."/>
            <person name="Montooth K."/>
            <person name="Mount S.M."/>
            <person name="Mu X."/>
            <person name="Myers E."/>
            <person name="Negre B."/>
            <person name="Newfeld S."/>
            <person name="Nielsen R."/>
            <person name="Noor M.A."/>
            <person name="O'Grady P."/>
            <person name="Pachter L."/>
            <person name="Papaceit M."/>
            <person name="Parisi M.J."/>
            <person name="Parisi M."/>
            <person name="Parts L."/>
            <person name="Pedersen J.S."/>
            <person name="Pesole G."/>
            <person name="Phillippy A.M."/>
            <person name="Ponting C.P."/>
            <person name="Pop M."/>
            <person name="Porcelli D."/>
            <person name="Powell J.R."/>
            <person name="Prohaska S."/>
            <person name="Pruitt K."/>
            <person name="Puig M."/>
            <person name="Quesneville H."/>
            <person name="Ram K.R."/>
            <person name="Rand D."/>
            <person name="Rasmussen M.D."/>
            <person name="Reed L.K."/>
            <person name="Reenan R."/>
            <person name="Reily A."/>
            <person name="Remington K.A."/>
            <person name="Rieger T.T."/>
            <person name="Ritchie M.G."/>
            <person name="Robin C."/>
            <person name="Rogers Y.H."/>
            <person name="Rohde C."/>
            <person name="Rozas J."/>
            <person name="Rubenfield M.J."/>
            <person name="Ruiz A."/>
            <person name="Russo S."/>
            <person name="Salzberg S.L."/>
            <person name="Sanchez-Gracia A."/>
            <person name="Saranga D.J."/>
            <person name="Sato H."/>
            <person name="Schaeffer S.W."/>
            <person name="Schatz M.C."/>
            <person name="Schlenke T."/>
            <person name="Schwartz R."/>
            <person name="Segarra C."/>
            <person name="Singh R.S."/>
            <person name="Sirot L."/>
            <person name="Sirota M."/>
            <person name="Sisneros N.B."/>
            <person name="Smith C.D."/>
            <person name="Smith T.F."/>
            <person name="Spieth J."/>
            <person name="Stage D.E."/>
            <person name="Stark A."/>
            <person name="Stephan W."/>
            <person name="Strausberg R.L."/>
            <person name="Strempel S."/>
            <person name="Sturgill D."/>
            <person name="Sutton G."/>
            <person name="Sutton G.G."/>
            <person name="Tao W."/>
            <person name="Teichmann S."/>
            <person name="Tobari Y.N."/>
            <person name="Tomimura Y."/>
            <person name="Tsolas J.M."/>
            <person name="Valente V.L."/>
            <person name="Venter E."/>
            <person name="Venter J.C."/>
            <person name="Vicario S."/>
            <person name="Vieira F.G."/>
            <person name="Vilella A.J."/>
            <person name="Villasante A."/>
            <person name="Walenz B."/>
            <person name="Wang J."/>
            <person name="Wasserman M."/>
            <person name="Watts T."/>
            <person name="Wilson D."/>
            <person name="Wilson R.K."/>
            <person name="Wing R.A."/>
            <person name="Wolfner M.F."/>
            <person name="Wong A."/>
            <person name="Wong G.K."/>
            <person name="Wu C.I."/>
            <person name="Wu G."/>
            <person name="Yamamoto D."/>
            <person name="Yang H.P."/>
            <person name="Yang S.P."/>
            <person name="Yorke J.A."/>
            <person name="Yoshida K."/>
            <person name="Zdobnov E."/>
            <person name="Zhang P."/>
            <person name="Zhang Y."/>
            <person name="Zimin A.V."/>
            <person name="Baldwin J."/>
            <person name="Abdouelleil A."/>
            <person name="Abdulkadir J."/>
            <person name="Abebe A."/>
            <person name="Abera B."/>
            <person name="Abreu J."/>
            <person name="Acer S.C."/>
            <person name="Aftuck L."/>
            <person name="Alexander A."/>
            <person name="An P."/>
            <person name="Anderson E."/>
            <person name="Anderson S."/>
            <person name="Arachi H."/>
            <person name="Azer M."/>
            <person name="Bachantsang P."/>
            <person name="Barry A."/>
            <person name="Bayul T."/>
            <person name="Berlin A."/>
            <person name="Bessette D."/>
            <person name="Bloom T."/>
            <person name="Blye J."/>
            <person name="Boguslavskiy L."/>
            <person name="Bonnet C."/>
            <person name="Boukhgalter B."/>
            <person name="Bourzgui I."/>
            <person name="Brown A."/>
            <person name="Cahill P."/>
            <person name="Channer S."/>
            <person name="Cheshatsang Y."/>
            <person name="Chuda L."/>
            <person name="Citroen M."/>
            <person name="Collymore A."/>
            <person name="Cooke P."/>
            <person name="Costello M."/>
            <person name="D'Aco K."/>
            <person name="Daza R."/>
            <person name="De Haan G."/>
            <person name="DeGray S."/>
            <person name="DeMaso C."/>
            <person name="Dhargay N."/>
            <person name="Dooley K."/>
            <person name="Dooley E."/>
            <person name="Doricent M."/>
            <person name="Dorje P."/>
            <person name="Dorjee K."/>
            <person name="Dupes A."/>
            <person name="Elong R."/>
            <person name="Falk J."/>
            <person name="Farina A."/>
            <person name="Faro S."/>
            <person name="Ferguson D."/>
            <person name="Fisher S."/>
            <person name="Foley C.D."/>
            <person name="Franke A."/>
            <person name="Friedrich D."/>
            <person name="Gadbois L."/>
            <person name="Gearin G."/>
            <person name="Gearin C.R."/>
            <person name="Giannoukos G."/>
            <person name="Goode T."/>
            <person name="Graham J."/>
            <person name="Grandbois E."/>
            <person name="Grewal S."/>
            <person name="Gyaltsen K."/>
            <person name="Hafez N."/>
            <person name="Hagos B."/>
            <person name="Hall J."/>
            <person name="Henson C."/>
            <person name="Hollinger A."/>
            <person name="Honan T."/>
            <person name="Huard M.D."/>
            <person name="Hughes L."/>
            <person name="Hurhula B."/>
            <person name="Husby M.E."/>
            <person name="Kamat A."/>
            <person name="Kanga B."/>
            <person name="Kashin S."/>
            <person name="Khazanovich D."/>
            <person name="Kisner P."/>
            <person name="Lance K."/>
            <person name="Lara M."/>
            <person name="Lee W."/>
            <person name="Lennon N."/>
            <person name="Letendre F."/>
            <person name="LeVine R."/>
            <person name="Lipovsky A."/>
            <person name="Liu X."/>
            <person name="Liu J."/>
            <person name="Liu S."/>
            <person name="Lokyitsang T."/>
            <person name="Lokyitsang Y."/>
            <person name="Lubonja R."/>
            <person name="Lui A."/>
            <person name="MacDonald P."/>
            <person name="Magnisalis V."/>
            <person name="Maru K."/>
            <person name="Matthews C."/>
            <person name="McCusker W."/>
            <person name="McDonough S."/>
            <person name="Mehta T."/>
            <person name="Meldrim J."/>
            <person name="Meneus L."/>
            <person name="Mihai O."/>
            <person name="Mihalev A."/>
            <person name="Mihova T."/>
            <person name="Mittelman R."/>
            <person name="Mlenga V."/>
            <person name="Montmayeur A."/>
            <person name="Mulrain L."/>
            <person name="Navidi A."/>
            <person name="Naylor J."/>
            <person name="Negash T."/>
            <person name="Nguyen T."/>
            <person name="Nguyen N."/>
            <person name="Nicol R."/>
            <person name="Norbu C."/>
            <person name="Norbu N."/>
            <person name="Novod N."/>
            <person name="O'Neill B."/>
            <person name="Osman S."/>
            <person name="Markiewicz E."/>
            <person name="Oyono O.L."/>
            <person name="Patti C."/>
            <person name="Phunkhang P."/>
            <person name="Pierre F."/>
            <person name="Priest M."/>
            <person name="Raghuraman S."/>
            <person name="Rege F."/>
            <person name="Reyes R."/>
            <person name="Rise C."/>
            <person name="Rogov P."/>
            <person name="Ross K."/>
            <person name="Ryan E."/>
            <person name="Settipalli S."/>
            <person name="Shea T."/>
            <person name="Sherpa N."/>
            <person name="Shi L."/>
            <person name="Shih D."/>
            <person name="Sparrow T."/>
            <person name="Spaulding J."/>
            <person name="Stalker J."/>
            <person name="Stange-Thomann N."/>
            <person name="Stavropoulos S."/>
            <person name="Stone C."/>
            <person name="Strader C."/>
            <person name="Tesfaye S."/>
            <person name="Thomson T."/>
            <person name="Thoulutsang Y."/>
            <person name="Thoulutsang D."/>
            <person name="Topham K."/>
            <person name="Topping I."/>
            <person name="Tsamla T."/>
            <person name="Vassiliev H."/>
            <person name="Vo A."/>
            <person name="Wangchuk T."/>
            <person name="Wangdi T."/>
            <person name="Weiand M."/>
            <person name="Wilkinson J."/>
            <person name="Wilson A."/>
            <person name="Yadav S."/>
            <person name="Young G."/>
            <person name="Yu Q."/>
            <person name="Zembek L."/>
            <person name="Zhong D."/>
            <person name="Zimmer A."/>
            <person name="Zwirko Z."/>
            <person name="Jaffe D.B."/>
            <person name="Alvarez P."/>
            <person name="Brockman W."/>
            <person name="Butler J."/>
            <person name="Chin C."/>
            <person name="Gnerre S."/>
            <person name="Grabherr M."/>
            <person name="Kleber M."/>
            <person name="Mauceli E."/>
            <person name="MacCallum I."/>
        </authorList>
    </citation>
    <scope>NUCLEOTIDE SEQUENCE [LARGE SCALE GENOMIC DNA]</scope>
    <source>
        <strain evidence="3">Tucson 14024-0371.13</strain>
    </source>
</reference>
<feature type="compositionally biased region" description="Low complexity" evidence="1">
    <location>
        <begin position="148"/>
        <end position="182"/>
    </location>
</feature>
<keyword evidence="3" id="KW-1185">Reference proteome</keyword>
<proteinExistence type="predicted"/>
<dbReference type="AlphaFoldDB" id="A0A0P8Y4B1"/>
<dbReference type="EMBL" id="CH902621">
    <property type="protein sequence ID" value="KPU81601.1"/>
    <property type="molecule type" value="Genomic_DNA"/>
</dbReference>
<feature type="compositionally biased region" description="Basic residues" evidence="1">
    <location>
        <begin position="86"/>
        <end position="96"/>
    </location>
</feature>
<name>A0A0P8Y4B1_DROAN</name>
<feature type="compositionally biased region" description="Polar residues" evidence="1">
    <location>
        <begin position="100"/>
        <end position="120"/>
    </location>
</feature>
<evidence type="ECO:0000313" key="2">
    <source>
        <dbReference type="EMBL" id="KPU81601.1"/>
    </source>
</evidence>
<gene>
    <name evidence="2" type="primary">Dana\GF27539</name>
    <name evidence="2" type="ORF">GF27539</name>
</gene>
<evidence type="ECO:0000256" key="1">
    <source>
        <dbReference type="SAM" id="MobiDB-lite"/>
    </source>
</evidence>
<organism evidence="2 3">
    <name type="scientific">Drosophila ananassae</name>
    <name type="common">Fruit fly</name>
    <dbReference type="NCBI Taxonomy" id="7217"/>
    <lineage>
        <taxon>Eukaryota</taxon>
        <taxon>Metazoa</taxon>
        <taxon>Ecdysozoa</taxon>
        <taxon>Arthropoda</taxon>
        <taxon>Hexapoda</taxon>
        <taxon>Insecta</taxon>
        <taxon>Pterygota</taxon>
        <taxon>Neoptera</taxon>
        <taxon>Endopterygota</taxon>
        <taxon>Diptera</taxon>
        <taxon>Brachycera</taxon>
        <taxon>Muscomorpha</taxon>
        <taxon>Ephydroidea</taxon>
        <taxon>Drosophilidae</taxon>
        <taxon>Drosophila</taxon>
        <taxon>Sophophora</taxon>
    </lineage>
</organism>
<sequence length="427" mass="47054">MPKIFLIKNRLHQQQQRLLESQNLLQHKSQDDERCLVPPLSPSPSGSGSGSGSAPSPPPHPHPSQPEPQGQAEKQPNQDQQPLSLTRKRFHHRRHYFGQSRHSLPDNGTPTQNQNQNSTELEVDGSSAGQVQNESFAAELRQRLSGPSTVNTTTTTTTSTTTNNSLSSSTTNTATTTSVLATKDCPEDLEPTTTTTTATAKEVEATAPTATTTTTTSIPKQPQEEEVEAQRKEYPLPALPLSLATTATAAPRSFVSDSLSDSDSDSDSDGGCKLIVDEKPPLPVDKPLSLRLRSTPPPAEKRPSPPPPRDPAPAVRCSVIQRAPQSHHIPATPISRGFPLDQFGPEQQEPIDYHVPKRRSPSYDSEEELNTRRLERARQVREARRRSTILAARVLLAQSQRLNPRRTRTQQQFERCRRPGIPILGFW</sequence>
<accession>A0A0P8Y4B1</accession>